<feature type="transmembrane region" description="Helical" evidence="1">
    <location>
        <begin position="110"/>
        <end position="132"/>
    </location>
</feature>
<name>A0ABY5YBS7_9FLAO</name>
<feature type="transmembrane region" description="Helical" evidence="1">
    <location>
        <begin position="76"/>
        <end position="98"/>
    </location>
</feature>
<keyword evidence="3" id="KW-1185">Reference proteome</keyword>
<feature type="transmembrane region" description="Helical" evidence="1">
    <location>
        <begin position="6"/>
        <end position="24"/>
    </location>
</feature>
<evidence type="ECO:0000256" key="1">
    <source>
        <dbReference type="SAM" id="Phobius"/>
    </source>
</evidence>
<dbReference type="Pfam" id="PF14108">
    <property type="entry name" value="ABA4-like"/>
    <property type="match status" value="1"/>
</dbReference>
<proteinExistence type="predicted"/>
<sequence length="140" mass="15942">MAPSTVFSLANILVLPMWILMIFLPKWKLTRFLIDFKIIPIVLSVVYVFYILQAIIGNGMMDFGSLESVMELFTVQNAAAAGWIHYLAFDLLIGMWMVNQNKEINIHSVLMAPCLFLTFMFGPLGFMLFTALKAIKSKRI</sequence>
<keyword evidence="1" id="KW-0812">Transmembrane</keyword>
<organism evidence="2 3">
    <name type="scientific">Maribacter litopenaei</name>
    <dbReference type="NCBI Taxonomy" id="2976127"/>
    <lineage>
        <taxon>Bacteria</taxon>
        <taxon>Pseudomonadati</taxon>
        <taxon>Bacteroidota</taxon>
        <taxon>Flavobacteriia</taxon>
        <taxon>Flavobacteriales</taxon>
        <taxon>Flavobacteriaceae</taxon>
        <taxon>Maribacter</taxon>
    </lineage>
</organism>
<dbReference type="PANTHER" id="PTHR34543">
    <property type="entry name" value="PROTEIN ABA DEFICIENT 4, CHLOROPLASTIC"/>
    <property type="match status" value="1"/>
</dbReference>
<dbReference type="Proteomes" id="UP001059209">
    <property type="component" value="Chromosome"/>
</dbReference>
<gene>
    <name evidence="2" type="ORF">NYZ99_05760</name>
</gene>
<evidence type="ECO:0000313" key="2">
    <source>
        <dbReference type="EMBL" id="UWX55890.1"/>
    </source>
</evidence>
<reference evidence="2" key="1">
    <citation type="submission" date="2022-09" db="EMBL/GenBank/DDBJ databases">
        <title>Maribacter litopenaei sp. nov., isolated from the intestinal tract of the Pacific White Shrimp, Litopenaeus vannamei.</title>
        <authorList>
            <person name="Kim S.Y."/>
            <person name="Hwang C.Y."/>
        </authorList>
    </citation>
    <scope>NUCLEOTIDE SEQUENCE</scope>
    <source>
        <strain evidence="2">HL-LV01</strain>
    </source>
</reference>
<dbReference type="InterPro" id="IPR025461">
    <property type="entry name" value="ABA4-like"/>
</dbReference>
<keyword evidence="1" id="KW-0472">Membrane</keyword>
<dbReference type="PANTHER" id="PTHR34543:SF1">
    <property type="entry name" value="PROTEIN ABA DEFICIENT 4, CHLOROPLASTIC"/>
    <property type="match status" value="1"/>
</dbReference>
<dbReference type="RefSeq" id="WP_260574395.1">
    <property type="nucleotide sequence ID" value="NZ_CP104205.1"/>
</dbReference>
<feature type="transmembrane region" description="Helical" evidence="1">
    <location>
        <begin position="36"/>
        <end position="56"/>
    </location>
</feature>
<keyword evidence="1" id="KW-1133">Transmembrane helix</keyword>
<accession>A0ABY5YBS7</accession>
<protein>
    <submittedName>
        <fullName evidence="2">ABA4-like family protein</fullName>
    </submittedName>
</protein>
<dbReference type="EMBL" id="CP104205">
    <property type="protein sequence ID" value="UWX55890.1"/>
    <property type="molecule type" value="Genomic_DNA"/>
</dbReference>
<evidence type="ECO:0000313" key="3">
    <source>
        <dbReference type="Proteomes" id="UP001059209"/>
    </source>
</evidence>